<comment type="caution">
    <text evidence="2">The sequence shown here is derived from an EMBL/GenBank/DDBJ whole genome shotgun (WGS) entry which is preliminary data.</text>
</comment>
<evidence type="ECO:0000256" key="1">
    <source>
        <dbReference type="SAM" id="Coils"/>
    </source>
</evidence>
<name>X1U2T5_9ZZZZ</name>
<accession>X1U2T5</accession>
<keyword evidence="1" id="KW-0175">Coiled coil</keyword>
<organism evidence="2">
    <name type="scientific">marine sediment metagenome</name>
    <dbReference type="NCBI Taxonomy" id="412755"/>
    <lineage>
        <taxon>unclassified sequences</taxon>
        <taxon>metagenomes</taxon>
        <taxon>ecological metagenomes</taxon>
    </lineage>
</organism>
<dbReference type="AlphaFoldDB" id="X1U2T5"/>
<evidence type="ECO:0000313" key="2">
    <source>
        <dbReference type="EMBL" id="GAI86594.1"/>
    </source>
</evidence>
<dbReference type="EMBL" id="BARW01010022">
    <property type="protein sequence ID" value="GAI86594.1"/>
    <property type="molecule type" value="Genomic_DNA"/>
</dbReference>
<reference evidence="2" key="1">
    <citation type="journal article" date="2014" name="Front. Microbiol.">
        <title>High frequency of phylogenetically diverse reductive dehalogenase-homologous genes in deep subseafloor sedimentary metagenomes.</title>
        <authorList>
            <person name="Kawai M."/>
            <person name="Futagami T."/>
            <person name="Toyoda A."/>
            <person name="Takaki Y."/>
            <person name="Nishi S."/>
            <person name="Hori S."/>
            <person name="Arai W."/>
            <person name="Tsubouchi T."/>
            <person name="Morono Y."/>
            <person name="Uchiyama I."/>
            <person name="Ito T."/>
            <person name="Fujiyama A."/>
            <person name="Inagaki F."/>
            <person name="Takami H."/>
        </authorList>
    </citation>
    <scope>NUCLEOTIDE SEQUENCE</scope>
    <source>
        <strain evidence="2">Expedition CK06-06</strain>
    </source>
</reference>
<sequence length="87" mass="10407">MDTNELIKKATEKLQETKKQFESDEKKLKQLIEKKGNLEADELIESKPEQIQKIKKLKKETIKKETPCFREIKILTRGKEKNLRRPR</sequence>
<feature type="coiled-coil region" evidence="1">
    <location>
        <begin position="7"/>
        <end position="60"/>
    </location>
</feature>
<protein>
    <submittedName>
        <fullName evidence="2">Uncharacterized protein</fullName>
    </submittedName>
</protein>
<gene>
    <name evidence="2" type="ORF">S12H4_19917</name>
</gene>
<proteinExistence type="predicted"/>